<evidence type="ECO:0000313" key="3">
    <source>
        <dbReference type="Proteomes" id="UP001177003"/>
    </source>
</evidence>
<feature type="signal peptide" evidence="1">
    <location>
        <begin position="1"/>
        <end position="17"/>
    </location>
</feature>
<sequence length="99" mass="10156">MGLTFLIPVVFPAPALAFALQGSGGGEMEDLFGSLSESFSSSNALAVVTSTSSITTEVHPPANTNPYLTFDTSSTSRAFDDPFGDGPFKAVPSTDGFSA</sequence>
<gene>
    <name evidence="2" type="ORF">LSALG_LOCUS6385</name>
</gene>
<reference evidence="2" key="1">
    <citation type="submission" date="2023-04" db="EMBL/GenBank/DDBJ databases">
        <authorList>
            <person name="Vijverberg K."/>
            <person name="Xiong W."/>
            <person name="Schranz E."/>
        </authorList>
    </citation>
    <scope>NUCLEOTIDE SEQUENCE</scope>
</reference>
<dbReference type="Proteomes" id="UP001177003">
    <property type="component" value="Chromosome 0"/>
</dbReference>
<proteinExistence type="predicted"/>
<dbReference type="EMBL" id="OX465086">
    <property type="protein sequence ID" value="CAI9265800.1"/>
    <property type="molecule type" value="Genomic_DNA"/>
</dbReference>
<protein>
    <submittedName>
        <fullName evidence="2">Uncharacterized protein</fullName>
    </submittedName>
</protein>
<dbReference type="AlphaFoldDB" id="A0AA35Y5G0"/>
<evidence type="ECO:0000313" key="2">
    <source>
        <dbReference type="EMBL" id="CAI9265800.1"/>
    </source>
</evidence>
<keyword evidence="3" id="KW-1185">Reference proteome</keyword>
<organism evidence="2 3">
    <name type="scientific">Lactuca saligna</name>
    <name type="common">Willowleaf lettuce</name>
    <dbReference type="NCBI Taxonomy" id="75948"/>
    <lineage>
        <taxon>Eukaryota</taxon>
        <taxon>Viridiplantae</taxon>
        <taxon>Streptophyta</taxon>
        <taxon>Embryophyta</taxon>
        <taxon>Tracheophyta</taxon>
        <taxon>Spermatophyta</taxon>
        <taxon>Magnoliopsida</taxon>
        <taxon>eudicotyledons</taxon>
        <taxon>Gunneridae</taxon>
        <taxon>Pentapetalae</taxon>
        <taxon>asterids</taxon>
        <taxon>campanulids</taxon>
        <taxon>Asterales</taxon>
        <taxon>Asteraceae</taxon>
        <taxon>Cichorioideae</taxon>
        <taxon>Cichorieae</taxon>
        <taxon>Lactucinae</taxon>
        <taxon>Lactuca</taxon>
    </lineage>
</organism>
<evidence type="ECO:0000256" key="1">
    <source>
        <dbReference type="SAM" id="SignalP"/>
    </source>
</evidence>
<keyword evidence="1" id="KW-0732">Signal</keyword>
<accession>A0AA35Y5G0</accession>
<feature type="chain" id="PRO_5041223973" evidence="1">
    <location>
        <begin position="18"/>
        <end position="99"/>
    </location>
</feature>
<name>A0AA35Y5G0_LACSI</name>